<feature type="compositionally biased region" description="Low complexity" evidence="1">
    <location>
        <begin position="155"/>
        <end position="179"/>
    </location>
</feature>
<comment type="caution">
    <text evidence="2">The sequence shown here is derived from an EMBL/GenBank/DDBJ whole genome shotgun (WGS) entry which is preliminary data.</text>
</comment>
<dbReference type="SUPFAM" id="SSF48452">
    <property type="entry name" value="TPR-like"/>
    <property type="match status" value="3"/>
</dbReference>
<feature type="region of interest" description="Disordered" evidence="1">
    <location>
        <begin position="123"/>
        <end position="143"/>
    </location>
</feature>
<dbReference type="InterPro" id="IPR011990">
    <property type="entry name" value="TPR-like_helical_dom_sf"/>
</dbReference>
<feature type="non-terminal residue" evidence="2">
    <location>
        <position position="555"/>
    </location>
</feature>
<dbReference type="PANTHER" id="PTHR10098">
    <property type="entry name" value="RAPSYN-RELATED"/>
    <property type="match status" value="1"/>
</dbReference>
<protein>
    <recommendedName>
        <fullName evidence="4">MalT-like TPR region domain-containing protein</fullName>
    </recommendedName>
</protein>
<dbReference type="EMBL" id="VGJX01000838">
    <property type="protein sequence ID" value="MBM3276052.1"/>
    <property type="molecule type" value="Genomic_DNA"/>
</dbReference>
<dbReference type="SMART" id="SM00028">
    <property type="entry name" value="TPR"/>
    <property type="match status" value="5"/>
</dbReference>
<accession>A0A937X7A5</accession>
<evidence type="ECO:0000256" key="1">
    <source>
        <dbReference type="SAM" id="MobiDB-lite"/>
    </source>
</evidence>
<dbReference type="PANTHER" id="PTHR10098:SF106">
    <property type="entry name" value="TETRATRICOPEPTIDE REPEAT PROTEIN 28-LIKE PROTEIN"/>
    <property type="match status" value="1"/>
</dbReference>
<proteinExistence type="predicted"/>
<dbReference type="Gene3D" id="1.25.40.10">
    <property type="entry name" value="Tetratricopeptide repeat domain"/>
    <property type="match status" value="2"/>
</dbReference>
<organism evidence="2 3">
    <name type="scientific">Candidatus Tanganyikabacteria bacterium</name>
    <dbReference type="NCBI Taxonomy" id="2961651"/>
    <lineage>
        <taxon>Bacteria</taxon>
        <taxon>Bacillati</taxon>
        <taxon>Candidatus Sericytochromatia</taxon>
        <taxon>Candidatus Tanganyikabacteria</taxon>
    </lineage>
</organism>
<feature type="region of interest" description="Disordered" evidence="1">
    <location>
        <begin position="155"/>
        <end position="181"/>
    </location>
</feature>
<name>A0A937X7A5_9BACT</name>
<dbReference type="InterPro" id="IPR019734">
    <property type="entry name" value="TPR_rpt"/>
</dbReference>
<dbReference type="Proteomes" id="UP000703893">
    <property type="component" value="Unassembled WGS sequence"/>
</dbReference>
<dbReference type="AlphaFoldDB" id="A0A937X7A5"/>
<reference evidence="2 3" key="1">
    <citation type="submission" date="2019-03" db="EMBL/GenBank/DDBJ databases">
        <title>Lake Tanganyika Metagenome-Assembled Genomes (MAGs).</title>
        <authorList>
            <person name="Tran P."/>
        </authorList>
    </citation>
    <scope>NUCLEOTIDE SEQUENCE [LARGE SCALE GENOMIC DNA]</scope>
    <source>
        <strain evidence="2">K_DeepCast_65m_m2_236</strain>
    </source>
</reference>
<evidence type="ECO:0008006" key="4">
    <source>
        <dbReference type="Google" id="ProtNLM"/>
    </source>
</evidence>
<evidence type="ECO:0000313" key="3">
    <source>
        <dbReference type="Proteomes" id="UP000703893"/>
    </source>
</evidence>
<evidence type="ECO:0000313" key="2">
    <source>
        <dbReference type="EMBL" id="MBM3276052.1"/>
    </source>
</evidence>
<sequence>AQREAILAGMDAEAAAAMHLAAAALLADRGDPPSRVRVAFHHLAAGSAGDSAPVMAAALDCFASGALGSASRLLDGLAGRPLAPVVEAEAARLRGDIARLGGDGKTALEHYLRAIPAWQELASGGPREAGGTPALPGALDPATVSATESATVSASASATESATESASATVSATEPSSASGSVTAGVMEAASALCRDLVSMGRAAMMVSENTKAREYLDEALEACKGRHEPYQEVRGRLAIARLCYFQGDTAQAFEQAESAMATASAASLENLEADALAFLGVMSSPGDPGGRERLARAAAIQRRTRNPIGLVEALINLGDRLHAAGDLERSRECFEEAHVVARQAGISSEEPFILLNLAQIALDQGRIRPALAAAQAGYDLAEKASRPFPAGYGLALASLAHLALGEYPRAREAAAGSLARASTTGNRYLETAARLAIGQIGVETGDLAAAAENIDMAEDLAQARGDQVSLAKVLRLRGLFLQLIGETSEAAAALADARRQAAEHSARMEELRIRLTQGYTALQSGDGVTARQAAAAGLDGAASMGADGLAAEAQ</sequence>
<gene>
    <name evidence="2" type="ORF">FJZ00_12945</name>
</gene>
<feature type="non-terminal residue" evidence="2">
    <location>
        <position position="1"/>
    </location>
</feature>